<organism evidence="16 17">
    <name type="scientific">Hydrogenispora ethanolica</name>
    <dbReference type="NCBI Taxonomy" id="1082276"/>
    <lineage>
        <taxon>Bacteria</taxon>
        <taxon>Bacillati</taxon>
        <taxon>Bacillota</taxon>
        <taxon>Hydrogenispora</taxon>
    </lineage>
</organism>
<feature type="binding site" evidence="13">
    <location>
        <position position="119"/>
    </location>
    <ligand>
        <name>(2R)-3-phosphoglycerate</name>
        <dbReference type="ChEBI" id="CHEBI:58272"/>
    </ligand>
</feature>
<evidence type="ECO:0000256" key="15">
    <source>
        <dbReference type="RuleBase" id="RU000532"/>
    </source>
</evidence>
<feature type="binding site" evidence="12 13">
    <location>
        <begin position="21"/>
        <end position="23"/>
    </location>
    <ligand>
        <name>substrate</name>
    </ligand>
</feature>
<evidence type="ECO:0000256" key="1">
    <source>
        <dbReference type="ARBA" id="ARBA00000642"/>
    </source>
</evidence>
<evidence type="ECO:0000256" key="13">
    <source>
        <dbReference type="PIRSR" id="PIRSR000724-1"/>
    </source>
</evidence>
<evidence type="ECO:0000313" key="17">
    <source>
        <dbReference type="Proteomes" id="UP000295008"/>
    </source>
</evidence>
<dbReference type="InterPro" id="IPR001576">
    <property type="entry name" value="Phosphoglycerate_kinase"/>
</dbReference>
<dbReference type="UniPathway" id="UPA00109">
    <property type="reaction ID" value="UER00185"/>
</dbReference>
<dbReference type="GO" id="GO:0005829">
    <property type="term" value="C:cytosol"/>
    <property type="evidence" value="ECO:0007669"/>
    <property type="project" value="TreeGrafter"/>
</dbReference>
<dbReference type="EMBL" id="SLUN01000011">
    <property type="protein sequence ID" value="TCL69928.1"/>
    <property type="molecule type" value="Genomic_DNA"/>
</dbReference>
<dbReference type="CDD" id="cd00318">
    <property type="entry name" value="Phosphoglycerate_kinase"/>
    <property type="match status" value="1"/>
</dbReference>
<dbReference type="FunFam" id="3.40.50.1260:FF:000006">
    <property type="entry name" value="Phosphoglycerate kinase"/>
    <property type="match status" value="1"/>
</dbReference>
<evidence type="ECO:0000256" key="4">
    <source>
        <dbReference type="ARBA" id="ARBA00011245"/>
    </source>
</evidence>
<dbReference type="Pfam" id="PF00162">
    <property type="entry name" value="PGK"/>
    <property type="match status" value="1"/>
</dbReference>
<comment type="subunit">
    <text evidence="4 12">Monomer.</text>
</comment>
<dbReference type="PIRSF" id="PIRSF000724">
    <property type="entry name" value="Pgk"/>
    <property type="match status" value="1"/>
</dbReference>
<feature type="binding site" evidence="12 13">
    <location>
        <begin position="60"/>
        <end position="63"/>
    </location>
    <ligand>
        <name>substrate</name>
    </ligand>
</feature>
<keyword evidence="17" id="KW-1185">Reference proteome</keyword>
<comment type="pathway">
    <text evidence="2 12">Carbohydrate degradation; glycolysis; pyruvate from D-glyceraldehyde 3-phosphate: step 2/5.</text>
</comment>
<dbReference type="SUPFAM" id="SSF53748">
    <property type="entry name" value="Phosphoglycerate kinase"/>
    <property type="match status" value="1"/>
</dbReference>
<feature type="binding site" evidence="12 14">
    <location>
        <position position="325"/>
    </location>
    <ligand>
        <name>ATP</name>
        <dbReference type="ChEBI" id="CHEBI:30616"/>
    </ligand>
</feature>
<comment type="caution">
    <text evidence="16">The sequence shown here is derived from an EMBL/GenBank/DDBJ whole genome shotgun (WGS) entry which is preliminary data.</text>
</comment>
<evidence type="ECO:0000313" key="16">
    <source>
        <dbReference type="EMBL" id="TCL69928.1"/>
    </source>
</evidence>
<evidence type="ECO:0000256" key="12">
    <source>
        <dbReference type="HAMAP-Rule" id="MF_00145"/>
    </source>
</evidence>
<feature type="binding site" evidence="13">
    <location>
        <position position="37"/>
    </location>
    <ligand>
        <name>(2R)-3-phosphoglycerate</name>
        <dbReference type="ChEBI" id="CHEBI:58272"/>
    </ligand>
</feature>
<dbReference type="GO" id="GO:0004618">
    <property type="term" value="F:phosphoglycerate kinase activity"/>
    <property type="evidence" value="ECO:0007669"/>
    <property type="project" value="UniProtKB-UniRule"/>
</dbReference>
<dbReference type="GO" id="GO:0043531">
    <property type="term" value="F:ADP binding"/>
    <property type="evidence" value="ECO:0007669"/>
    <property type="project" value="TreeGrafter"/>
</dbReference>
<comment type="similarity">
    <text evidence="3 12 15">Belongs to the phosphoglycerate kinase family.</text>
</comment>
<dbReference type="PRINTS" id="PR00477">
    <property type="entry name" value="PHGLYCKINASE"/>
</dbReference>
<comment type="subcellular location">
    <subcellularLocation>
        <location evidence="12">Cytoplasm</location>
    </subcellularLocation>
</comment>
<reference evidence="16 17" key="1">
    <citation type="submission" date="2019-03" db="EMBL/GenBank/DDBJ databases">
        <title>Genomic Encyclopedia of Type Strains, Phase IV (KMG-IV): sequencing the most valuable type-strain genomes for metagenomic binning, comparative biology and taxonomic classification.</title>
        <authorList>
            <person name="Goeker M."/>
        </authorList>
    </citation>
    <scope>NUCLEOTIDE SEQUENCE [LARGE SCALE GENOMIC DNA]</scope>
    <source>
        <strain evidence="16 17">LX-B</strain>
    </source>
</reference>
<dbReference type="Gene3D" id="3.40.50.1260">
    <property type="entry name" value="Phosphoglycerate kinase, N-terminal domain"/>
    <property type="match status" value="2"/>
</dbReference>
<dbReference type="HAMAP" id="MF_00145">
    <property type="entry name" value="Phosphoglyc_kinase"/>
    <property type="match status" value="1"/>
</dbReference>
<dbReference type="FunFam" id="3.40.50.1260:FF:000003">
    <property type="entry name" value="Phosphoglycerate kinase"/>
    <property type="match status" value="1"/>
</dbReference>
<evidence type="ECO:0000256" key="6">
    <source>
        <dbReference type="ARBA" id="ARBA00016471"/>
    </source>
</evidence>
<sequence length="395" mass="42107">MNKLSIDDIDVKGKRVFVRVDFNVPVDDQGNITDDRRIKAAIPTIKSLSDRGAKVVLASHFGRPKGGPDNKYRMDVMGKRLSELLEKPVVKVNDCIGEEPKNAISAIDPGGVVLLENVRFYKEEEANDEAFAKKLAELADIYVNDAFGTAHRAHASTAGVAKFLQPAVAGYLMQKEIDIMGKALSNPERPFVAILGGAKVADKLGVIKNLLEKVDTLIIGGGMAYTFLKAQGYEIGKSLLDAERIEFAKEMLAKAKEKGVQLLLPVDTVVTDSFKQPTFSKTVTATQIPADLEGVDIGPETIKQFSEAITGAGTVVWNGPMGVFELPQFAVGTRAIAEALTRCKGTTIVGGGDSAAAVEQMGFAEKMSHVSTGGGASLEFLEGIVLPGVAALSDK</sequence>
<dbReference type="PROSITE" id="PS00111">
    <property type="entry name" value="PGLYCERATE_KINASE"/>
    <property type="match status" value="1"/>
</dbReference>
<keyword evidence="10 12" id="KW-0067">ATP-binding</keyword>
<dbReference type="EC" id="2.7.2.3" evidence="5 12"/>
<evidence type="ECO:0000256" key="9">
    <source>
        <dbReference type="ARBA" id="ARBA00022777"/>
    </source>
</evidence>
<dbReference type="InterPro" id="IPR036043">
    <property type="entry name" value="Phosphoglycerate_kinase_sf"/>
</dbReference>
<accession>A0A4R1RTQ7</accession>
<gene>
    <name evidence="12" type="primary">pgk</name>
    <name evidence="16" type="ORF">EDC14_101150</name>
</gene>
<dbReference type="Proteomes" id="UP000295008">
    <property type="component" value="Unassembled WGS sequence"/>
</dbReference>
<feature type="binding site" evidence="12 14">
    <location>
        <begin position="351"/>
        <end position="354"/>
    </location>
    <ligand>
        <name>ATP</name>
        <dbReference type="ChEBI" id="CHEBI:30616"/>
    </ligand>
</feature>
<comment type="catalytic activity">
    <reaction evidence="1 12 15">
        <text>(2R)-3-phosphoglycerate + ATP = (2R)-3-phospho-glyceroyl phosphate + ADP</text>
        <dbReference type="Rhea" id="RHEA:14801"/>
        <dbReference type="ChEBI" id="CHEBI:30616"/>
        <dbReference type="ChEBI" id="CHEBI:57604"/>
        <dbReference type="ChEBI" id="CHEBI:58272"/>
        <dbReference type="ChEBI" id="CHEBI:456216"/>
        <dbReference type="EC" id="2.7.2.3"/>
    </reaction>
</comment>
<name>A0A4R1RTQ7_HYDET</name>
<feature type="binding site" evidence="12 14">
    <location>
        <position position="203"/>
    </location>
    <ligand>
        <name>ATP</name>
        <dbReference type="ChEBI" id="CHEBI:30616"/>
    </ligand>
</feature>
<dbReference type="GO" id="GO:0005524">
    <property type="term" value="F:ATP binding"/>
    <property type="evidence" value="ECO:0007669"/>
    <property type="project" value="UniProtKB-KW"/>
</dbReference>
<dbReference type="InterPro" id="IPR015824">
    <property type="entry name" value="Phosphoglycerate_kinase_N"/>
</dbReference>
<feature type="binding site" evidence="12">
    <location>
        <position position="37"/>
    </location>
    <ligand>
        <name>substrate</name>
    </ligand>
</feature>
<dbReference type="InterPro" id="IPR015911">
    <property type="entry name" value="Phosphoglycerate_kinase_CS"/>
</dbReference>
<keyword evidence="11 12" id="KW-0324">Glycolysis</keyword>
<evidence type="ECO:0000256" key="8">
    <source>
        <dbReference type="ARBA" id="ARBA00022741"/>
    </source>
</evidence>
<keyword evidence="9 12" id="KW-0418">Kinase</keyword>
<feature type="binding site" evidence="13">
    <location>
        <position position="152"/>
    </location>
    <ligand>
        <name>(2R)-3-phosphoglycerate</name>
        <dbReference type="ChEBI" id="CHEBI:58272"/>
    </ligand>
</feature>
<evidence type="ECO:0000256" key="7">
    <source>
        <dbReference type="ARBA" id="ARBA00022679"/>
    </source>
</evidence>
<dbReference type="RefSeq" id="WP_132014254.1">
    <property type="nucleotide sequence ID" value="NZ_SLUN01000011.1"/>
</dbReference>
<dbReference type="OrthoDB" id="9808460at2"/>
<protein>
    <recommendedName>
        <fullName evidence="6 12">Phosphoglycerate kinase</fullName>
        <ecNumber evidence="5 12">2.7.2.3</ecNumber>
    </recommendedName>
</protein>
<dbReference type="PANTHER" id="PTHR11406:SF23">
    <property type="entry name" value="PHOSPHOGLYCERATE KINASE 1, CHLOROPLASTIC-RELATED"/>
    <property type="match status" value="1"/>
</dbReference>
<feature type="binding site" evidence="12">
    <location>
        <position position="119"/>
    </location>
    <ligand>
        <name>substrate</name>
    </ligand>
</feature>
<evidence type="ECO:0000256" key="10">
    <source>
        <dbReference type="ARBA" id="ARBA00022840"/>
    </source>
</evidence>
<keyword evidence="7 12" id="KW-0808">Transferase</keyword>
<keyword evidence="8 12" id="KW-0547">Nucleotide-binding</keyword>
<dbReference type="AlphaFoldDB" id="A0A4R1RTQ7"/>
<evidence type="ECO:0000256" key="11">
    <source>
        <dbReference type="ARBA" id="ARBA00023152"/>
    </source>
</evidence>
<evidence type="ECO:0000256" key="14">
    <source>
        <dbReference type="PIRSR" id="PIRSR000724-2"/>
    </source>
</evidence>
<feature type="binding site" evidence="12">
    <location>
        <position position="294"/>
    </location>
    <ligand>
        <name>ATP</name>
        <dbReference type="ChEBI" id="CHEBI:30616"/>
    </ligand>
</feature>
<dbReference type="PANTHER" id="PTHR11406">
    <property type="entry name" value="PHOSPHOGLYCERATE KINASE"/>
    <property type="match status" value="1"/>
</dbReference>
<proteinExistence type="inferred from homology"/>
<dbReference type="GO" id="GO:0006096">
    <property type="term" value="P:glycolytic process"/>
    <property type="evidence" value="ECO:0007669"/>
    <property type="project" value="UniProtKB-UniRule"/>
</dbReference>
<evidence type="ECO:0000256" key="5">
    <source>
        <dbReference type="ARBA" id="ARBA00013061"/>
    </source>
</evidence>
<evidence type="ECO:0000256" key="2">
    <source>
        <dbReference type="ARBA" id="ARBA00004838"/>
    </source>
</evidence>
<dbReference type="GO" id="GO:0006094">
    <property type="term" value="P:gluconeogenesis"/>
    <property type="evidence" value="ECO:0007669"/>
    <property type="project" value="TreeGrafter"/>
</dbReference>
<evidence type="ECO:0000256" key="3">
    <source>
        <dbReference type="ARBA" id="ARBA00008982"/>
    </source>
</evidence>
<keyword evidence="12" id="KW-0963">Cytoplasm</keyword>
<feature type="binding site" evidence="12">
    <location>
        <position position="152"/>
    </location>
    <ligand>
        <name>substrate</name>
    </ligand>
</feature>